<dbReference type="Proteomes" id="UP000008021">
    <property type="component" value="Chromosome 2"/>
</dbReference>
<reference evidence="4" key="2">
    <citation type="submission" date="2018-05" db="EMBL/GenBank/DDBJ databases">
        <title>OmerRS3 (Oryza meridionalis Reference Sequence Version 3).</title>
        <authorList>
            <person name="Zhang J."/>
            <person name="Kudrna D."/>
            <person name="Lee S."/>
            <person name="Talag J."/>
            <person name="Welchert J."/>
            <person name="Wing R.A."/>
        </authorList>
    </citation>
    <scope>NUCLEOTIDE SEQUENCE [LARGE SCALE GENOMIC DNA]</scope>
    <source>
        <strain evidence="4">cv. OR44</strain>
    </source>
</reference>
<keyword evidence="5" id="KW-1185">Reference proteome</keyword>
<dbReference type="Gramene" id="OMERI02G00280.1">
    <property type="protein sequence ID" value="OMERI02G00280.1"/>
    <property type="gene ID" value="OMERI02G00280"/>
</dbReference>
<dbReference type="InterPro" id="IPR001087">
    <property type="entry name" value="GDSL"/>
</dbReference>
<dbReference type="AlphaFoldDB" id="A0A0E0CDS4"/>
<dbReference type="CDD" id="cd01837">
    <property type="entry name" value="SGNH_plant_lipase_like"/>
    <property type="match status" value="1"/>
</dbReference>
<dbReference type="PANTHER" id="PTHR45642">
    <property type="entry name" value="GDSL ESTERASE/LIPASE EXL3"/>
    <property type="match status" value="1"/>
</dbReference>
<evidence type="ECO:0000313" key="5">
    <source>
        <dbReference type="Proteomes" id="UP000008021"/>
    </source>
</evidence>
<evidence type="ECO:0000256" key="2">
    <source>
        <dbReference type="SAM" id="MobiDB-lite"/>
    </source>
</evidence>
<dbReference type="InterPro" id="IPR035669">
    <property type="entry name" value="SGNH_plant_lipase-like"/>
</dbReference>
<comment type="similarity">
    <text evidence="1">Belongs to the 'GDSL' lipolytic enzyme family.</text>
</comment>
<dbReference type="InterPro" id="IPR050592">
    <property type="entry name" value="GDSL_lipolytic_enzyme"/>
</dbReference>
<sequence length="493" mass="54100">MRRLAVAAAALLLVAWHFSLITMAAAQLSPPQPPDEQYDDPPMPGLPVSPPSPGDSDSPEPPLPDSPPSQEPDTPEPAPPTPPQQQQQPWQSPLPPRREPAPPRTVVPPQEPGWSSVPPPPARVINYTTTGCTTMLVFGDSTVDPGNNNRLQTAMKANFLPYGADFLGGRPTGRFSNGRLITDILGTDTNTPIALHLHLHKYFRVEQMCFDLEVGIFEAKLCGYAAEKLGIARSIPGFRDPRLRSGQLRRGVSFASAGSGYDEATARSSNALSFPNQIEDLWRYKRNLQRLVGRRRAEELVRRATFVVSAGTTDLLFHYLASNQSAAESGPQYENQLISRVANYTQVMATLGGRRFVFVGVPPIGCLPIARTLLGTGTTRCHENMNLLATSFNERLVEVVRLLKNQPNIRATFVDTYTTIGMATISPNNYGLTETSRGCCGTGVIEVGQTCRGRRACTHPSKYIYWDAAHHTERMNQIITEEVIMNSIGEIYA</sequence>
<keyword evidence="3" id="KW-0732">Signal</keyword>
<reference evidence="4" key="1">
    <citation type="submission" date="2015-04" db="UniProtKB">
        <authorList>
            <consortium name="EnsemblPlants"/>
        </authorList>
    </citation>
    <scope>IDENTIFICATION</scope>
</reference>
<evidence type="ECO:0000256" key="1">
    <source>
        <dbReference type="ARBA" id="ARBA00008668"/>
    </source>
</evidence>
<evidence type="ECO:0008006" key="6">
    <source>
        <dbReference type="Google" id="ProtNLM"/>
    </source>
</evidence>
<feature type="compositionally biased region" description="Pro residues" evidence="2">
    <location>
        <begin position="41"/>
        <end position="83"/>
    </location>
</feature>
<feature type="signal peptide" evidence="3">
    <location>
        <begin position="1"/>
        <end position="26"/>
    </location>
</feature>
<dbReference type="PANTHER" id="PTHR45642:SF19">
    <property type="entry name" value="OS02G0110000 PROTEIN"/>
    <property type="match status" value="1"/>
</dbReference>
<name>A0A0E0CDS4_9ORYZ</name>
<accession>A0A0E0CDS4</accession>
<dbReference type="PRINTS" id="PR01217">
    <property type="entry name" value="PRICHEXTENSN"/>
</dbReference>
<dbReference type="HOGENOM" id="CLU_015101_0_1_1"/>
<dbReference type="Gene3D" id="3.40.50.1110">
    <property type="entry name" value="SGNH hydrolase"/>
    <property type="match status" value="2"/>
</dbReference>
<proteinExistence type="inferred from homology"/>
<dbReference type="InterPro" id="IPR036514">
    <property type="entry name" value="SGNH_hydro_sf"/>
</dbReference>
<evidence type="ECO:0000256" key="3">
    <source>
        <dbReference type="SAM" id="SignalP"/>
    </source>
</evidence>
<dbReference type="eggNOG" id="ENOG502R619">
    <property type="taxonomic scope" value="Eukaryota"/>
</dbReference>
<protein>
    <recommendedName>
        <fullName evidence="6">GDSL esterase/lipase</fullName>
    </recommendedName>
</protein>
<organism evidence="4">
    <name type="scientific">Oryza meridionalis</name>
    <dbReference type="NCBI Taxonomy" id="40149"/>
    <lineage>
        <taxon>Eukaryota</taxon>
        <taxon>Viridiplantae</taxon>
        <taxon>Streptophyta</taxon>
        <taxon>Embryophyta</taxon>
        <taxon>Tracheophyta</taxon>
        <taxon>Spermatophyta</taxon>
        <taxon>Magnoliopsida</taxon>
        <taxon>Liliopsida</taxon>
        <taxon>Poales</taxon>
        <taxon>Poaceae</taxon>
        <taxon>BOP clade</taxon>
        <taxon>Oryzoideae</taxon>
        <taxon>Oryzeae</taxon>
        <taxon>Oryzinae</taxon>
        <taxon>Oryza</taxon>
    </lineage>
</organism>
<feature type="chain" id="PRO_5002355629" description="GDSL esterase/lipase" evidence="3">
    <location>
        <begin position="27"/>
        <end position="493"/>
    </location>
</feature>
<dbReference type="Pfam" id="PF00657">
    <property type="entry name" value="Lipase_GDSL"/>
    <property type="match status" value="1"/>
</dbReference>
<dbReference type="GO" id="GO:0016788">
    <property type="term" value="F:hydrolase activity, acting on ester bonds"/>
    <property type="evidence" value="ECO:0007669"/>
    <property type="project" value="InterPro"/>
</dbReference>
<feature type="region of interest" description="Disordered" evidence="2">
    <location>
        <begin position="28"/>
        <end position="122"/>
    </location>
</feature>
<dbReference type="EnsemblPlants" id="OMERI02G00280.1">
    <property type="protein sequence ID" value="OMERI02G00280.1"/>
    <property type="gene ID" value="OMERI02G00280"/>
</dbReference>
<feature type="compositionally biased region" description="Pro residues" evidence="2">
    <location>
        <begin position="102"/>
        <end position="122"/>
    </location>
</feature>
<evidence type="ECO:0000313" key="4">
    <source>
        <dbReference type="EnsemblPlants" id="OMERI02G00280.1"/>
    </source>
</evidence>